<feature type="domain" description="Asn/Gln amidotransferase" evidence="11">
    <location>
        <begin position="331"/>
        <end position="454"/>
    </location>
</feature>
<evidence type="ECO:0000256" key="9">
    <source>
        <dbReference type="ARBA" id="ARBA00047913"/>
    </source>
</evidence>
<comment type="catalytic activity">
    <reaction evidence="9 10">
        <text>L-glutamyl-tRNA(Gln) + L-glutamine + ATP + H2O = L-glutaminyl-tRNA(Gln) + L-glutamate + ADP + phosphate + H(+)</text>
        <dbReference type="Rhea" id="RHEA:17521"/>
        <dbReference type="Rhea" id="RHEA-COMP:9681"/>
        <dbReference type="Rhea" id="RHEA-COMP:9684"/>
        <dbReference type="ChEBI" id="CHEBI:15377"/>
        <dbReference type="ChEBI" id="CHEBI:15378"/>
        <dbReference type="ChEBI" id="CHEBI:29985"/>
        <dbReference type="ChEBI" id="CHEBI:30616"/>
        <dbReference type="ChEBI" id="CHEBI:43474"/>
        <dbReference type="ChEBI" id="CHEBI:58359"/>
        <dbReference type="ChEBI" id="CHEBI:78520"/>
        <dbReference type="ChEBI" id="CHEBI:78521"/>
        <dbReference type="ChEBI" id="CHEBI:456216"/>
    </reaction>
</comment>
<protein>
    <recommendedName>
        <fullName evidence="10">Aspartyl/glutamyl-tRNA(Asn/Gln) amidotransferase subunit B</fullName>
        <shortName evidence="10">Asp/Glu-ADT subunit B</shortName>
        <ecNumber evidence="10">6.3.5.-</ecNumber>
    </recommendedName>
</protein>
<evidence type="ECO:0000256" key="6">
    <source>
        <dbReference type="ARBA" id="ARBA00022917"/>
    </source>
</evidence>
<dbReference type="Pfam" id="PF02637">
    <property type="entry name" value="GatB_Yqey"/>
    <property type="match status" value="1"/>
</dbReference>
<evidence type="ECO:0000259" key="11">
    <source>
        <dbReference type="SMART" id="SM00845"/>
    </source>
</evidence>
<accession>A0A2M7U2Q9</accession>
<comment type="catalytic activity">
    <reaction evidence="8 10">
        <text>L-aspartyl-tRNA(Asn) + L-glutamine + ATP + H2O = L-asparaginyl-tRNA(Asn) + L-glutamate + ADP + phosphate + 2 H(+)</text>
        <dbReference type="Rhea" id="RHEA:14513"/>
        <dbReference type="Rhea" id="RHEA-COMP:9674"/>
        <dbReference type="Rhea" id="RHEA-COMP:9677"/>
        <dbReference type="ChEBI" id="CHEBI:15377"/>
        <dbReference type="ChEBI" id="CHEBI:15378"/>
        <dbReference type="ChEBI" id="CHEBI:29985"/>
        <dbReference type="ChEBI" id="CHEBI:30616"/>
        <dbReference type="ChEBI" id="CHEBI:43474"/>
        <dbReference type="ChEBI" id="CHEBI:58359"/>
        <dbReference type="ChEBI" id="CHEBI:78515"/>
        <dbReference type="ChEBI" id="CHEBI:78516"/>
        <dbReference type="ChEBI" id="CHEBI:456216"/>
    </reaction>
</comment>
<dbReference type="InterPro" id="IPR017958">
    <property type="entry name" value="Gln-tRNA_amidoTrfase_suB_CS"/>
</dbReference>
<dbReference type="PANTHER" id="PTHR11659">
    <property type="entry name" value="GLUTAMYL-TRNA GLN AMIDOTRANSFERASE SUBUNIT B MITOCHONDRIAL AND PROKARYOTIC PET112-RELATED"/>
    <property type="match status" value="1"/>
</dbReference>
<evidence type="ECO:0000256" key="2">
    <source>
        <dbReference type="ARBA" id="ARBA00011123"/>
    </source>
</evidence>
<dbReference type="HAMAP" id="MF_00121">
    <property type="entry name" value="GatB"/>
    <property type="match status" value="1"/>
</dbReference>
<dbReference type="InterPro" id="IPR018027">
    <property type="entry name" value="Asn/Gln_amidotransferase"/>
</dbReference>
<dbReference type="InterPro" id="IPR017959">
    <property type="entry name" value="Asn/Gln-tRNA_amidoTrfase_suB/E"/>
</dbReference>
<comment type="subunit">
    <text evidence="2 10">Heterotrimer of A, B and C subunits.</text>
</comment>
<proteinExistence type="inferred from homology"/>
<evidence type="ECO:0000256" key="10">
    <source>
        <dbReference type="HAMAP-Rule" id="MF_00121"/>
    </source>
</evidence>
<dbReference type="GO" id="GO:0005524">
    <property type="term" value="F:ATP binding"/>
    <property type="evidence" value="ECO:0007669"/>
    <property type="project" value="UniProtKB-KW"/>
</dbReference>
<dbReference type="GO" id="GO:0050567">
    <property type="term" value="F:glutaminyl-tRNA synthase (glutamine-hydrolyzing) activity"/>
    <property type="evidence" value="ECO:0007669"/>
    <property type="project" value="UniProtKB-UniRule"/>
</dbReference>
<dbReference type="SUPFAM" id="SSF89095">
    <property type="entry name" value="GatB/YqeY motif"/>
    <property type="match status" value="2"/>
</dbReference>
<dbReference type="InterPro" id="IPR003789">
    <property type="entry name" value="Asn/Gln_tRNA_amidoTrase-B-like"/>
</dbReference>
<keyword evidence="6 10" id="KW-0648">Protein biosynthesis</keyword>
<dbReference type="Gene3D" id="1.10.150.380">
    <property type="entry name" value="GatB domain, N-terminal subdomain"/>
    <property type="match status" value="1"/>
</dbReference>
<dbReference type="GO" id="GO:0016740">
    <property type="term" value="F:transferase activity"/>
    <property type="evidence" value="ECO:0007669"/>
    <property type="project" value="UniProtKB-KW"/>
</dbReference>
<dbReference type="InterPro" id="IPR004413">
    <property type="entry name" value="GatB"/>
</dbReference>
<evidence type="ECO:0000313" key="12">
    <source>
        <dbReference type="EMBL" id="PIZ64623.1"/>
    </source>
</evidence>
<dbReference type="Gene3D" id="1.10.10.410">
    <property type="match status" value="1"/>
</dbReference>
<keyword evidence="5 10" id="KW-0067">ATP-binding</keyword>
<reference evidence="13" key="1">
    <citation type="submission" date="2017-09" db="EMBL/GenBank/DDBJ databases">
        <title>Depth-based differentiation of microbial function through sediment-hosted aquifers and enrichment of novel symbionts in the deep terrestrial subsurface.</title>
        <authorList>
            <person name="Probst A.J."/>
            <person name="Ladd B."/>
            <person name="Jarett J.K."/>
            <person name="Geller-Mcgrath D.E."/>
            <person name="Sieber C.M.K."/>
            <person name="Emerson J.B."/>
            <person name="Anantharaman K."/>
            <person name="Thomas B.C."/>
            <person name="Malmstrom R."/>
            <person name="Stieglmeier M."/>
            <person name="Klingl A."/>
            <person name="Woyke T."/>
            <person name="Ryan C.M."/>
            <person name="Banfield J.F."/>
        </authorList>
    </citation>
    <scope>NUCLEOTIDE SEQUENCE [LARGE SCALE GENOMIC DNA]</scope>
</reference>
<dbReference type="PANTHER" id="PTHR11659:SF0">
    <property type="entry name" value="GLUTAMYL-TRNA(GLN) AMIDOTRANSFERASE SUBUNIT B, MITOCHONDRIAL"/>
    <property type="match status" value="1"/>
</dbReference>
<dbReference type="FunFam" id="1.10.10.410:FF:000001">
    <property type="entry name" value="Aspartyl/glutamyl-tRNA(Asn/Gln) amidotransferase subunit B"/>
    <property type="match status" value="1"/>
</dbReference>
<dbReference type="GO" id="GO:0006412">
    <property type="term" value="P:translation"/>
    <property type="evidence" value="ECO:0007669"/>
    <property type="project" value="UniProtKB-UniRule"/>
</dbReference>
<dbReference type="SMART" id="SM00845">
    <property type="entry name" value="GatB_Yqey"/>
    <property type="match status" value="1"/>
</dbReference>
<organism evidence="12 13">
    <name type="scientific">Candidatus Roizmanbacteria bacterium CG_4_10_14_0_2_um_filter_36_9</name>
    <dbReference type="NCBI Taxonomy" id="1974823"/>
    <lineage>
        <taxon>Bacteria</taxon>
        <taxon>Candidatus Roizmaniibacteriota</taxon>
    </lineage>
</organism>
<gene>
    <name evidence="10" type="primary">gatB</name>
    <name evidence="12" type="ORF">COY14_04320</name>
</gene>
<dbReference type="SUPFAM" id="SSF55931">
    <property type="entry name" value="Glutamine synthetase/guanido kinase"/>
    <property type="match status" value="1"/>
</dbReference>
<comment type="caution">
    <text evidence="12">The sequence shown here is derived from an EMBL/GenBank/DDBJ whole genome shotgun (WGS) entry which is preliminary data.</text>
</comment>
<comment type="function">
    <text evidence="7 10">Allows the formation of correctly charged Asn-tRNA(Asn) or Gln-tRNA(Gln) through the transamidation of misacylated Asp-tRNA(Asn) or Glu-tRNA(Gln) in organisms which lack either or both of asparaginyl-tRNA or glutaminyl-tRNA synthetases. The reaction takes place in the presence of glutamine and ATP through an activated phospho-Asp-tRNA(Asn) or phospho-Glu-tRNA(Gln).</text>
</comment>
<sequence length="454" mass="52289">MKNNKYTPVIGLEIHVELKTKSKMFCQCDADYFGKEPNTNTCPVCLGLPGALPVPNRKAIEWTIKIGQALNCTINKSSKFDRKHYFYSDLPKAYQISQYDQPIAVNGELRIDNYELENSKKYRITRVHLEEDTGKLTHSGVDSLVDFNRSSVPLVEIVTEPDFDNSEDVKKFLEELHTIIKYLDLSDANMEEGSMRIEPNISLSIITDKKERMKNLPKYKVEVKNINSFNFAKRAIDFELKRQAKILDDGKTPDQETRGYDEDKGITYSQRSKEDAMDYRYFPEPDIPTITFTEKQIEEIRKTIPELPRQKMQRYIDDYKLKSDDAFILTRSVETASYFEKVISNLIKNESDLNIGKQSIEQAVANVIVNKRIPTSGTVKKFIKAFKVMFKKITVDFTELDKVIAAVISNNPKQIEQYKAGKAGILGFFIGQIMKEMKGQAEPQEVKKKLEEKF</sequence>
<evidence type="ECO:0000256" key="4">
    <source>
        <dbReference type="ARBA" id="ARBA00022741"/>
    </source>
</evidence>
<dbReference type="AlphaFoldDB" id="A0A2M7U2Q9"/>
<dbReference type="Pfam" id="PF02934">
    <property type="entry name" value="GatB_N"/>
    <property type="match status" value="1"/>
</dbReference>
<keyword evidence="3 10" id="KW-0436">Ligase</keyword>
<name>A0A2M7U2Q9_9BACT</name>
<dbReference type="EC" id="6.3.5.-" evidence="10"/>
<dbReference type="PROSITE" id="PS01234">
    <property type="entry name" value="GATB"/>
    <property type="match status" value="1"/>
</dbReference>
<evidence type="ECO:0000256" key="3">
    <source>
        <dbReference type="ARBA" id="ARBA00022598"/>
    </source>
</evidence>
<evidence type="ECO:0000256" key="1">
    <source>
        <dbReference type="ARBA" id="ARBA00005306"/>
    </source>
</evidence>
<evidence type="ECO:0000256" key="7">
    <source>
        <dbReference type="ARBA" id="ARBA00024799"/>
    </source>
</evidence>
<dbReference type="Proteomes" id="UP000230027">
    <property type="component" value="Unassembled WGS sequence"/>
</dbReference>
<evidence type="ECO:0000256" key="8">
    <source>
        <dbReference type="ARBA" id="ARBA00047380"/>
    </source>
</evidence>
<dbReference type="InterPro" id="IPR014746">
    <property type="entry name" value="Gln_synth/guanido_kin_cat_dom"/>
</dbReference>
<dbReference type="GO" id="GO:0070681">
    <property type="term" value="P:glutaminyl-tRNAGln biosynthesis via transamidation"/>
    <property type="evidence" value="ECO:0007669"/>
    <property type="project" value="TreeGrafter"/>
</dbReference>
<comment type="similarity">
    <text evidence="1 10">Belongs to the GatB/GatE family. GatB subfamily.</text>
</comment>
<keyword evidence="12" id="KW-0808">Transferase</keyword>
<evidence type="ECO:0000313" key="13">
    <source>
        <dbReference type="Proteomes" id="UP000230027"/>
    </source>
</evidence>
<dbReference type="NCBIfam" id="NF004014">
    <property type="entry name" value="PRK05477.1-4"/>
    <property type="match status" value="1"/>
</dbReference>
<dbReference type="InterPro" id="IPR023168">
    <property type="entry name" value="GatB_Yqey_C_2"/>
</dbReference>
<dbReference type="NCBIfam" id="TIGR00133">
    <property type="entry name" value="gatB"/>
    <property type="match status" value="1"/>
</dbReference>
<dbReference type="GO" id="GO:0050566">
    <property type="term" value="F:asparaginyl-tRNA synthase (glutamine-hydrolyzing) activity"/>
    <property type="evidence" value="ECO:0007669"/>
    <property type="project" value="RHEA"/>
</dbReference>
<keyword evidence="4 10" id="KW-0547">Nucleotide-binding</keyword>
<dbReference type="EMBL" id="PFOD01000074">
    <property type="protein sequence ID" value="PIZ64623.1"/>
    <property type="molecule type" value="Genomic_DNA"/>
</dbReference>
<dbReference type="InterPro" id="IPR042114">
    <property type="entry name" value="GatB_C_1"/>
</dbReference>
<dbReference type="NCBIfam" id="NF004012">
    <property type="entry name" value="PRK05477.1-2"/>
    <property type="match status" value="1"/>
</dbReference>
<evidence type="ECO:0000256" key="5">
    <source>
        <dbReference type="ARBA" id="ARBA00022840"/>
    </source>
</evidence>
<dbReference type="InterPro" id="IPR006075">
    <property type="entry name" value="Asn/Gln-tRNA_Trfase_suB/E_cat"/>
</dbReference>